<gene>
    <name evidence="1" type="ORF">Q2T77_32450</name>
</gene>
<proteinExistence type="predicted"/>
<name>A0ABT8SFN7_9BURK</name>
<accession>A0ABT8SFN7</accession>
<evidence type="ECO:0000313" key="2">
    <source>
        <dbReference type="Proteomes" id="UP001169027"/>
    </source>
</evidence>
<evidence type="ECO:0000313" key="1">
    <source>
        <dbReference type="EMBL" id="MDO1536987.1"/>
    </source>
</evidence>
<dbReference type="RefSeq" id="WP_301815212.1">
    <property type="nucleotide sequence ID" value="NZ_JAUJZH010000034.1"/>
</dbReference>
<keyword evidence="2" id="KW-1185">Reference proteome</keyword>
<comment type="caution">
    <text evidence="1">The sequence shown here is derived from an EMBL/GenBank/DDBJ whole genome shotgun (WGS) entry which is preliminary data.</text>
</comment>
<protein>
    <submittedName>
        <fullName evidence="1">Uncharacterized protein</fullName>
    </submittedName>
</protein>
<organism evidence="1 2">
    <name type="scientific">Variovorax ginsengisoli</name>
    <dbReference type="NCBI Taxonomy" id="363844"/>
    <lineage>
        <taxon>Bacteria</taxon>
        <taxon>Pseudomonadati</taxon>
        <taxon>Pseudomonadota</taxon>
        <taxon>Betaproteobacteria</taxon>
        <taxon>Burkholderiales</taxon>
        <taxon>Comamonadaceae</taxon>
        <taxon>Variovorax</taxon>
    </lineage>
</organism>
<sequence>MFTVYPIEKVLSAYVRARALHPDHNAACAAAAQALGIAVESVRDAVAMSQGATA</sequence>
<dbReference type="Proteomes" id="UP001169027">
    <property type="component" value="Unassembled WGS sequence"/>
</dbReference>
<dbReference type="EMBL" id="JAUKVY010000034">
    <property type="protein sequence ID" value="MDO1536987.1"/>
    <property type="molecule type" value="Genomic_DNA"/>
</dbReference>
<reference evidence="1" key="1">
    <citation type="submission" date="2023-06" db="EMBL/GenBank/DDBJ databases">
        <authorList>
            <person name="Jiang Y."/>
            <person name="Liu Q."/>
        </authorList>
    </citation>
    <scope>NUCLEOTIDE SEQUENCE</scope>
    <source>
        <strain evidence="1">CGMCC 1.12090</strain>
    </source>
</reference>